<evidence type="ECO:0000313" key="2">
    <source>
        <dbReference type="Proteomes" id="UP000789702"/>
    </source>
</evidence>
<feature type="non-terminal residue" evidence="1">
    <location>
        <position position="626"/>
    </location>
</feature>
<organism evidence="1 2">
    <name type="scientific">Dentiscutata heterogama</name>
    <dbReference type="NCBI Taxonomy" id="1316150"/>
    <lineage>
        <taxon>Eukaryota</taxon>
        <taxon>Fungi</taxon>
        <taxon>Fungi incertae sedis</taxon>
        <taxon>Mucoromycota</taxon>
        <taxon>Glomeromycotina</taxon>
        <taxon>Glomeromycetes</taxon>
        <taxon>Diversisporales</taxon>
        <taxon>Gigasporaceae</taxon>
        <taxon>Dentiscutata</taxon>
    </lineage>
</organism>
<keyword evidence="2" id="KW-1185">Reference proteome</keyword>
<sequence>MDIEEESKSSETLDESVVDYGEEDEQTKKSAEPKLAKVEYDYQAKEADELSLDKGDVVTVIEQVDQGWWKGDLNGKIGMFPANHVKLIEVPSKPDGEEDAENAENQSHLPRKLKIYGVRPGGIGSLISGGIPLKNKRNQSSKNDDTSTLKKTTSRSASEDSESTKDDKLASPPMVAKSPIPKLPPKKRRTKQNIATVMYDYDAEEEGEISLKEGTTITILEKTEDGWWRGKNEQGETGIFPSTYVTEIKTTDASPTAEEADSEKPAKAEEQELQQILTSPKRTKSSDIAVPEQPTSPPRTIRPLSTHSQSDISVREIGEDSKSPVTPPRRPTNPPSNRTSTHEDSLNRQSIHESTDESRQSTSESGESNATRRPPSLVSPDLPPIQYQSPRHPSKSTLPGIPTDTDKSSDTYSEIVTSPISPVERPVPPRPRPTSQHEAKSDSPKSPPPLAKPPTIPKPSFAPAKPPTVQRRSTRKDSKNGVNEQKEPDIDSKKETDVQQTDIENDDTNDQNDQEDTVNQDNEIKEKQPEPPVIATPPRLPSLGVKERPTRSRPPTKNIKNPSQSELLEQEVALAKDEEPPKPQVTPPKPEKPVKPSMFKLPIAGAGVPPVALRPVAKRVVEPPTS</sequence>
<dbReference type="Proteomes" id="UP000789702">
    <property type="component" value="Unassembled WGS sequence"/>
</dbReference>
<name>A0ACA9LI87_9GLOM</name>
<gene>
    <name evidence="1" type="ORF">DHETER_LOCUS4415</name>
</gene>
<comment type="caution">
    <text evidence="1">The sequence shown here is derived from an EMBL/GenBank/DDBJ whole genome shotgun (WGS) entry which is preliminary data.</text>
</comment>
<accession>A0ACA9LI87</accession>
<reference evidence="1" key="1">
    <citation type="submission" date="2021-06" db="EMBL/GenBank/DDBJ databases">
        <authorList>
            <person name="Kallberg Y."/>
            <person name="Tangrot J."/>
            <person name="Rosling A."/>
        </authorList>
    </citation>
    <scope>NUCLEOTIDE SEQUENCE</scope>
    <source>
        <strain evidence="1">IL203A</strain>
    </source>
</reference>
<dbReference type="EMBL" id="CAJVPU010004386">
    <property type="protein sequence ID" value="CAG8532218.1"/>
    <property type="molecule type" value="Genomic_DNA"/>
</dbReference>
<protein>
    <submittedName>
        <fullName evidence="1">13156_t:CDS:1</fullName>
    </submittedName>
</protein>
<proteinExistence type="predicted"/>
<evidence type="ECO:0000313" key="1">
    <source>
        <dbReference type="EMBL" id="CAG8532218.1"/>
    </source>
</evidence>